<dbReference type="EMBL" id="KZ613847">
    <property type="protein sequence ID" value="PMD57149.1"/>
    <property type="molecule type" value="Genomic_DNA"/>
</dbReference>
<protein>
    <submittedName>
        <fullName evidence="2">Uncharacterized protein</fullName>
    </submittedName>
</protein>
<keyword evidence="3" id="KW-1185">Reference proteome</keyword>
<feature type="chain" id="PRO_5014347363" evidence="1">
    <location>
        <begin position="17"/>
        <end position="405"/>
    </location>
</feature>
<dbReference type="OrthoDB" id="271448at2759"/>
<organism evidence="2 3">
    <name type="scientific">Hyaloscypha bicolor E</name>
    <dbReference type="NCBI Taxonomy" id="1095630"/>
    <lineage>
        <taxon>Eukaryota</taxon>
        <taxon>Fungi</taxon>
        <taxon>Dikarya</taxon>
        <taxon>Ascomycota</taxon>
        <taxon>Pezizomycotina</taxon>
        <taxon>Leotiomycetes</taxon>
        <taxon>Helotiales</taxon>
        <taxon>Hyaloscyphaceae</taxon>
        <taxon>Hyaloscypha</taxon>
        <taxon>Hyaloscypha bicolor</taxon>
    </lineage>
</organism>
<dbReference type="AlphaFoldDB" id="A0A2J6T2B1"/>
<dbReference type="RefSeq" id="XP_024734053.1">
    <property type="nucleotide sequence ID" value="XM_024883459.1"/>
</dbReference>
<keyword evidence="1" id="KW-0732">Signal</keyword>
<evidence type="ECO:0000256" key="1">
    <source>
        <dbReference type="SAM" id="SignalP"/>
    </source>
</evidence>
<gene>
    <name evidence="2" type="ORF">K444DRAFT_632287</name>
</gene>
<dbReference type="InParanoid" id="A0A2J6T2B1"/>
<dbReference type="GeneID" id="36591536"/>
<name>A0A2J6T2B1_9HELO</name>
<feature type="signal peptide" evidence="1">
    <location>
        <begin position="1"/>
        <end position="16"/>
    </location>
</feature>
<dbReference type="Proteomes" id="UP000235371">
    <property type="component" value="Unassembled WGS sequence"/>
</dbReference>
<evidence type="ECO:0000313" key="3">
    <source>
        <dbReference type="Proteomes" id="UP000235371"/>
    </source>
</evidence>
<accession>A0A2J6T2B1</accession>
<reference evidence="2 3" key="1">
    <citation type="submission" date="2016-04" db="EMBL/GenBank/DDBJ databases">
        <title>A degradative enzymes factory behind the ericoid mycorrhizal symbiosis.</title>
        <authorList>
            <consortium name="DOE Joint Genome Institute"/>
            <person name="Martino E."/>
            <person name="Morin E."/>
            <person name="Grelet G."/>
            <person name="Kuo A."/>
            <person name="Kohler A."/>
            <person name="Daghino S."/>
            <person name="Barry K."/>
            <person name="Choi C."/>
            <person name="Cichocki N."/>
            <person name="Clum A."/>
            <person name="Copeland A."/>
            <person name="Hainaut M."/>
            <person name="Haridas S."/>
            <person name="Labutti K."/>
            <person name="Lindquist E."/>
            <person name="Lipzen A."/>
            <person name="Khouja H.-R."/>
            <person name="Murat C."/>
            <person name="Ohm R."/>
            <person name="Olson A."/>
            <person name="Spatafora J."/>
            <person name="Veneault-Fourrey C."/>
            <person name="Henrissat B."/>
            <person name="Grigoriev I."/>
            <person name="Martin F."/>
            <person name="Perotto S."/>
        </authorList>
    </citation>
    <scope>NUCLEOTIDE SEQUENCE [LARGE SCALE GENOMIC DNA]</scope>
    <source>
        <strain evidence="2 3">E</strain>
    </source>
</reference>
<dbReference type="STRING" id="1095630.A0A2J6T2B1"/>
<evidence type="ECO:0000313" key="2">
    <source>
        <dbReference type="EMBL" id="PMD57149.1"/>
    </source>
</evidence>
<dbReference type="PANTHER" id="PTHR36578:SF2">
    <property type="entry name" value="PA14 DOMAIN-CONTAINING PROTEIN"/>
    <property type="match status" value="1"/>
</dbReference>
<sequence>MRPTFVVSAFAALALAAPRPQDIVFDEVDATPDPTIYTPPTNVTVDTVAIQPASAASAIASAAVTDVASTSDPTEKRDVMGVADQLKPRTADCGALPDGSGPAVNNPDTPDAFLTYQPFLDASSNAPTPQGYTPAFQGKQASSQTTSYLGYKTLDKYDPILCQEYCDQLEGGRCQAFNIYFERDPSIAPADGCPNPTSVTNIKCVRWGVQVKPETATNTGGTRKPAFKVAITGSNGYNKLAPPKAQPGFTAPMALGGAINAPNDPVTNTNTYMGYKFFSFDKVQTFEGGVEACTTACTAQTAYNSRHPPAAPAKPNVCNQVVVYVLSNNNQPQGIQCAMYSESWAQNYATNYGQYRGNDYWSVSQAYAYTNATYAAKYGNICAVGGCPNGSFRGGNCGGYGAGTC</sequence>
<dbReference type="PANTHER" id="PTHR36578">
    <property type="entry name" value="CHROMOSOME 15, WHOLE GENOME SHOTGUN SEQUENCE"/>
    <property type="match status" value="1"/>
</dbReference>
<proteinExistence type="predicted"/>